<gene>
    <name evidence="1" type="ORF">SAMN04488029_3148</name>
</gene>
<dbReference type="Proteomes" id="UP000192472">
    <property type="component" value="Unassembled WGS sequence"/>
</dbReference>
<keyword evidence="2" id="KW-1185">Reference proteome</keyword>
<sequence>MLAKCQKLLREKFVAILFLFVLIVPPVATIGWLRFEKYQLRRQIKRQLMVYIDRNELVKFKFSDQEVENELVWEHAKEFEYQGQMYDVVHRKELGDSTVFWCWWDHEETKLNQQLLSITNRAFGNDPHKKETQTHLITFLKSLYAQEKMQWEACITLSTVDSCTAFCQTFYSFLSSPPTPPPNLS</sequence>
<reference evidence="1 2" key="1">
    <citation type="submission" date="2017-04" db="EMBL/GenBank/DDBJ databases">
        <authorList>
            <person name="Afonso C.L."/>
            <person name="Miller P.J."/>
            <person name="Scott M.A."/>
            <person name="Spackman E."/>
            <person name="Goraichik I."/>
            <person name="Dimitrov K.M."/>
            <person name="Suarez D.L."/>
            <person name="Swayne D.E."/>
        </authorList>
    </citation>
    <scope>NUCLEOTIDE SEQUENCE [LARGE SCALE GENOMIC DNA]</scope>
    <source>
        <strain evidence="1 2">DSM 26133</strain>
    </source>
</reference>
<evidence type="ECO:0000313" key="1">
    <source>
        <dbReference type="EMBL" id="SMD36928.1"/>
    </source>
</evidence>
<dbReference type="STRING" id="692418.SAMN04488029_3148"/>
<organism evidence="1 2">
    <name type="scientific">Reichenbachiella faecimaris</name>
    <dbReference type="NCBI Taxonomy" id="692418"/>
    <lineage>
        <taxon>Bacteria</taxon>
        <taxon>Pseudomonadati</taxon>
        <taxon>Bacteroidota</taxon>
        <taxon>Cytophagia</taxon>
        <taxon>Cytophagales</taxon>
        <taxon>Reichenbachiellaceae</taxon>
        <taxon>Reichenbachiella</taxon>
    </lineage>
</organism>
<dbReference type="EMBL" id="FWYF01000003">
    <property type="protein sequence ID" value="SMD36928.1"/>
    <property type="molecule type" value="Genomic_DNA"/>
</dbReference>
<proteinExistence type="predicted"/>
<dbReference type="AlphaFoldDB" id="A0A1W2GKQ9"/>
<evidence type="ECO:0000313" key="2">
    <source>
        <dbReference type="Proteomes" id="UP000192472"/>
    </source>
</evidence>
<name>A0A1W2GKQ9_REIFA</name>
<accession>A0A1W2GKQ9</accession>
<protein>
    <submittedName>
        <fullName evidence="1">Uncharacterized protein</fullName>
    </submittedName>
</protein>